<dbReference type="EMBL" id="JBGBPQ010000021">
    <property type="protein sequence ID" value="KAL1503863.1"/>
    <property type="molecule type" value="Genomic_DNA"/>
</dbReference>
<evidence type="ECO:0000313" key="3">
    <source>
        <dbReference type="Proteomes" id="UP001515480"/>
    </source>
</evidence>
<gene>
    <name evidence="2" type="ORF">AB1Y20_012327</name>
</gene>
<evidence type="ECO:0000256" key="1">
    <source>
        <dbReference type="SAM" id="MobiDB-lite"/>
    </source>
</evidence>
<dbReference type="Proteomes" id="UP001515480">
    <property type="component" value="Unassembled WGS sequence"/>
</dbReference>
<comment type="caution">
    <text evidence="2">The sequence shown here is derived from an EMBL/GenBank/DDBJ whole genome shotgun (WGS) entry which is preliminary data.</text>
</comment>
<protein>
    <submittedName>
        <fullName evidence="2">Uncharacterized protein</fullName>
    </submittedName>
</protein>
<organism evidence="2 3">
    <name type="scientific">Prymnesium parvum</name>
    <name type="common">Toxic golden alga</name>
    <dbReference type="NCBI Taxonomy" id="97485"/>
    <lineage>
        <taxon>Eukaryota</taxon>
        <taxon>Haptista</taxon>
        <taxon>Haptophyta</taxon>
        <taxon>Prymnesiophyceae</taxon>
        <taxon>Prymnesiales</taxon>
        <taxon>Prymnesiaceae</taxon>
        <taxon>Prymnesium</taxon>
    </lineage>
</organism>
<reference evidence="2 3" key="1">
    <citation type="journal article" date="2024" name="Science">
        <title>Giant polyketide synthase enzymes in the biosynthesis of giant marine polyether toxins.</title>
        <authorList>
            <person name="Fallon T.R."/>
            <person name="Shende V.V."/>
            <person name="Wierzbicki I.H."/>
            <person name="Pendleton A.L."/>
            <person name="Watervoot N.F."/>
            <person name="Auber R.P."/>
            <person name="Gonzalez D.J."/>
            <person name="Wisecaver J.H."/>
            <person name="Moore B.S."/>
        </authorList>
    </citation>
    <scope>NUCLEOTIDE SEQUENCE [LARGE SCALE GENOMIC DNA]</scope>
    <source>
        <strain evidence="2 3">12B1</strain>
    </source>
</reference>
<accession>A0AB34IRG8</accession>
<feature type="region of interest" description="Disordered" evidence="1">
    <location>
        <begin position="1"/>
        <end position="38"/>
    </location>
</feature>
<sequence length="137" mass="14459">MLPTDGGLPAPQAPGSAHTQAWSRRSCPPEQMRAAPRDSALARELRLLTLTRCDCTLFSRSLQLDRPARKRLAPATAASECTAWPCASSALVAEGSRSSACTAPRVGRVMAHGSRCEHFRLLSDREDAAGAASSGTA</sequence>
<keyword evidence="3" id="KW-1185">Reference proteome</keyword>
<name>A0AB34IRG8_PRYPA</name>
<dbReference type="AlphaFoldDB" id="A0AB34IRG8"/>
<proteinExistence type="predicted"/>
<evidence type="ECO:0000313" key="2">
    <source>
        <dbReference type="EMBL" id="KAL1503863.1"/>
    </source>
</evidence>